<feature type="domain" description="Sm" evidence="3">
    <location>
        <begin position="3"/>
        <end position="71"/>
    </location>
</feature>
<sequence>MTQRLPELVDYQVYVDTRDGKLYIGTLRSIDENVNIILEAVIQRLIVKNKFADIPVGSLFLRGDSICTISYVSSQTDITKKMERVELGDLIEDYTAERTREKQNEIRLAEHLAEKGLIYEGQIDPQWSI</sequence>
<proteinExistence type="predicted"/>
<dbReference type="SUPFAM" id="SSF50182">
    <property type="entry name" value="Sm-like ribonucleoproteins"/>
    <property type="match status" value="1"/>
</dbReference>
<keyword evidence="1" id="KW-0694">RNA-binding</keyword>
<evidence type="ECO:0000259" key="3">
    <source>
        <dbReference type="SMART" id="SM00651"/>
    </source>
</evidence>
<evidence type="ECO:0000313" key="5">
    <source>
        <dbReference type="Proteomes" id="UP001281761"/>
    </source>
</evidence>
<gene>
    <name evidence="4" type="ORF">BLNAU_12706</name>
</gene>
<name>A0ABQ9XIP5_9EUKA</name>
<dbReference type="Pfam" id="PF01423">
    <property type="entry name" value="LSM"/>
    <property type="match status" value="1"/>
</dbReference>
<dbReference type="InterPro" id="IPR010920">
    <property type="entry name" value="LSM_dom_sf"/>
</dbReference>
<keyword evidence="2" id="KW-0687">Ribonucleoprotein</keyword>
<dbReference type="InterPro" id="IPR044642">
    <property type="entry name" value="PTHR15588"/>
</dbReference>
<evidence type="ECO:0000256" key="2">
    <source>
        <dbReference type="ARBA" id="ARBA00023274"/>
    </source>
</evidence>
<evidence type="ECO:0000313" key="4">
    <source>
        <dbReference type="EMBL" id="KAK2952297.1"/>
    </source>
</evidence>
<reference evidence="4 5" key="1">
    <citation type="journal article" date="2022" name="bioRxiv">
        <title>Genomics of Preaxostyla Flagellates Illuminates Evolutionary Transitions and the Path Towards Mitochondrial Loss.</title>
        <authorList>
            <person name="Novak L.V.F."/>
            <person name="Treitli S.C."/>
            <person name="Pyrih J."/>
            <person name="Halakuc P."/>
            <person name="Pipaliya S.V."/>
            <person name="Vacek V."/>
            <person name="Brzon O."/>
            <person name="Soukal P."/>
            <person name="Eme L."/>
            <person name="Dacks J.B."/>
            <person name="Karnkowska A."/>
            <person name="Elias M."/>
            <person name="Hampl V."/>
        </authorList>
    </citation>
    <scope>NUCLEOTIDE SEQUENCE [LARGE SCALE GENOMIC DNA]</scope>
    <source>
        <strain evidence="4">NAU3</strain>
        <tissue evidence="4">Gut</tissue>
    </source>
</reference>
<dbReference type="Proteomes" id="UP001281761">
    <property type="component" value="Unassembled WGS sequence"/>
</dbReference>
<dbReference type="PANTHER" id="PTHR15588">
    <property type="entry name" value="LSM1"/>
    <property type="match status" value="1"/>
</dbReference>
<organism evidence="4 5">
    <name type="scientific">Blattamonas nauphoetae</name>
    <dbReference type="NCBI Taxonomy" id="2049346"/>
    <lineage>
        <taxon>Eukaryota</taxon>
        <taxon>Metamonada</taxon>
        <taxon>Preaxostyla</taxon>
        <taxon>Oxymonadida</taxon>
        <taxon>Blattamonas</taxon>
    </lineage>
</organism>
<dbReference type="SMART" id="SM00651">
    <property type="entry name" value="Sm"/>
    <property type="match status" value="1"/>
</dbReference>
<accession>A0ABQ9XIP5</accession>
<dbReference type="InterPro" id="IPR001163">
    <property type="entry name" value="Sm_dom_euk/arc"/>
</dbReference>
<protein>
    <recommendedName>
        <fullName evidence="3">Sm domain-containing protein</fullName>
    </recommendedName>
</protein>
<dbReference type="Gene3D" id="2.30.30.100">
    <property type="match status" value="1"/>
</dbReference>
<dbReference type="EMBL" id="JARBJD010000105">
    <property type="protein sequence ID" value="KAK2952297.1"/>
    <property type="molecule type" value="Genomic_DNA"/>
</dbReference>
<evidence type="ECO:0000256" key="1">
    <source>
        <dbReference type="ARBA" id="ARBA00022884"/>
    </source>
</evidence>
<comment type="caution">
    <text evidence="4">The sequence shown here is derived from an EMBL/GenBank/DDBJ whole genome shotgun (WGS) entry which is preliminary data.</text>
</comment>
<dbReference type="PANTHER" id="PTHR15588:SF8">
    <property type="entry name" value="U6 SNRNA-ASSOCIATED SM-LIKE PROTEIN LSM1"/>
    <property type="match status" value="1"/>
</dbReference>
<keyword evidence="5" id="KW-1185">Reference proteome</keyword>